<keyword evidence="6" id="KW-0238">DNA-binding</keyword>
<evidence type="ECO:0000256" key="8">
    <source>
        <dbReference type="PROSITE-ProRule" id="PRU00169"/>
    </source>
</evidence>
<dbReference type="PANTHER" id="PTHR32071">
    <property type="entry name" value="TRANSCRIPTIONAL REGULATORY PROTEIN"/>
    <property type="match status" value="1"/>
</dbReference>
<accession>A0AAU8LRI7</accession>
<feature type="domain" description="Sigma-54 factor interaction" evidence="9">
    <location>
        <begin position="153"/>
        <end position="383"/>
    </location>
</feature>
<dbReference type="InterPro" id="IPR025943">
    <property type="entry name" value="Sigma_54_int_dom_ATP-bd_2"/>
</dbReference>
<dbReference type="InterPro" id="IPR025944">
    <property type="entry name" value="Sigma_54_int_dom_CS"/>
</dbReference>
<dbReference type="Gene3D" id="3.40.50.2300">
    <property type="match status" value="1"/>
</dbReference>
<dbReference type="SMART" id="SM00382">
    <property type="entry name" value="AAA"/>
    <property type="match status" value="1"/>
</dbReference>
<keyword evidence="5" id="KW-0805">Transcription regulation</keyword>
<keyword evidence="1 8" id="KW-0597">Phosphoprotein</keyword>
<feature type="domain" description="Response regulatory" evidence="10">
    <location>
        <begin position="11"/>
        <end position="125"/>
    </location>
</feature>
<dbReference type="InterPro" id="IPR001789">
    <property type="entry name" value="Sig_transdc_resp-reg_receiver"/>
</dbReference>
<dbReference type="Gene3D" id="1.10.10.60">
    <property type="entry name" value="Homeodomain-like"/>
    <property type="match status" value="1"/>
</dbReference>
<keyword evidence="2" id="KW-0547">Nucleotide-binding</keyword>
<dbReference type="FunFam" id="3.40.50.300:FF:000006">
    <property type="entry name" value="DNA-binding transcriptional regulator NtrC"/>
    <property type="match status" value="1"/>
</dbReference>
<dbReference type="Gene3D" id="3.40.50.300">
    <property type="entry name" value="P-loop containing nucleotide triphosphate hydrolases"/>
    <property type="match status" value="1"/>
</dbReference>
<evidence type="ECO:0000256" key="3">
    <source>
        <dbReference type="ARBA" id="ARBA00022840"/>
    </source>
</evidence>
<proteinExistence type="predicted"/>
<feature type="modified residue" description="4-aspartylphosphate" evidence="8">
    <location>
        <position position="60"/>
    </location>
</feature>
<dbReference type="PROSITE" id="PS50110">
    <property type="entry name" value="RESPONSE_REGULATORY"/>
    <property type="match status" value="1"/>
</dbReference>
<gene>
    <name evidence="11" type="ORF">Q3M24_16615</name>
</gene>
<evidence type="ECO:0000256" key="7">
    <source>
        <dbReference type="ARBA" id="ARBA00023163"/>
    </source>
</evidence>
<dbReference type="GO" id="GO:0000160">
    <property type="term" value="P:phosphorelay signal transduction system"/>
    <property type="evidence" value="ECO:0007669"/>
    <property type="project" value="UniProtKB-KW"/>
</dbReference>
<dbReference type="EMBL" id="CP159373">
    <property type="protein sequence ID" value="XCN71914.1"/>
    <property type="molecule type" value="Genomic_DNA"/>
</dbReference>
<dbReference type="PROSITE" id="PS00676">
    <property type="entry name" value="SIGMA54_INTERACT_2"/>
    <property type="match status" value="1"/>
</dbReference>
<dbReference type="SUPFAM" id="SSF46689">
    <property type="entry name" value="Homeodomain-like"/>
    <property type="match status" value="1"/>
</dbReference>
<dbReference type="Pfam" id="PF00072">
    <property type="entry name" value="Response_reg"/>
    <property type="match status" value="1"/>
</dbReference>
<dbReference type="AlphaFoldDB" id="A0AAU8LRI7"/>
<name>A0AAU8LRI7_9BACT</name>
<evidence type="ECO:0000256" key="6">
    <source>
        <dbReference type="ARBA" id="ARBA00023125"/>
    </source>
</evidence>
<reference evidence="11" key="1">
    <citation type="journal article" date="2024" name="Syst. Appl. Microbiol.">
        <title>First single-strain enrichments of Electrothrix cable bacteria, description of E. aestuarii sp. nov. and E. rattekaaiensis sp. nov., and proposal of a cable bacteria taxonomy following the rules of the SeqCode.</title>
        <authorList>
            <person name="Plum-Jensen L.E."/>
            <person name="Schramm A."/>
            <person name="Marshall I.P.G."/>
        </authorList>
    </citation>
    <scope>NUCLEOTIDE SEQUENCE</scope>
    <source>
        <strain evidence="11">Rat1</strain>
    </source>
</reference>
<dbReference type="InterPro" id="IPR025662">
    <property type="entry name" value="Sigma_54_int_dom_ATP-bd_1"/>
</dbReference>
<dbReference type="GO" id="GO:0005524">
    <property type="term" value="F:ATP binding"/>
    <property type="evidence" value="ECO:0007669"/>
    <property type="project" value="UniProtKB-KW"/>
</dbReference>
<dbReference type="SUPFAM" id="SSF52172">
    <property type="entry name" value="CheY-like"/>
    <property type="match status" value="1"/>
</dbReference>
<keyword evidence="4" id="KW-0902">Two-component regulatory system</keyword>
<dbReference type="Pfam" id="PF25601">
    <property type="entry name" value="AAA_lid_14"/>
    <property type="match status" value="1"/>
</dbReference>
<dbReference type="InterPro" id="IPR009057">
    <property type="entry name" value="Homeodomain-like_sf"/>
</dbReference>
<dbReference type="PRINTS" id="PR01590">
    <property type="entry name" value="HTHFIS"/>
</dbReference>
<dbReference type="Pfam" id="PF00158">
    <property type="entry name" value="Sigma54_activat"/>
    <property type="match status" value="1"/>
</dbReference>
<dbReference type="InterPro" id="IPR027417">
    <property type="entry name" value="P-loop_NTPase"/>
</dbReference>
<dbReference type="InterPro" id="IPR002078">
    <property type="entry name" value="Sigma_54_int"/>
</dbReference>
<evidence type="ECO:0000256" key="4">
    <source>
        <dbReference type="ARBA" id="ARBA00023012"/>
    </source>
</evidence>
<dbReference type="PROSITE" id="PS00675">
    <property type="entry name" value="SIGMA54_INTERACT_1"/>
    <property type="match status" value="1"/>
</dbReference>
<dbReference type="InterPro" id="IPR003593">
    <property type="entry name" value="AAA+_ATPase"/>
</dbReference>
<dbReference type="Gene3D" id="1.10.8.60">
    <property type="match status" value="1"/>
</dbReference>
<dbReference type="InterPro" id="IPR058031">
    <property type="entry name" value="AAA_lid_NorR"/>
</dbReference>
<reference evidence="11" key="2">
    <citation type="submission" date="2024-06" db="EMBL/GenBank/DDBJ databases">
        <authorList>
            <person name="Plum-Jensen L.E."/>
            <person name="Schramm A."/>
            <person name="Marshall I.P.G."/>
        </authorList>
    </citation>
    <scope>NUCLEOTIDE SEQUENCE</scope>
    <source>
        <strain evidence="11">Rat1</strain>
    </source>
</reference>
<dbReference type="InterPro" id="IPR002197">
    <property type="entry name" value="HTH_Fis"/>
</dbReference>
<dbReference type="FunFam" id="3.40.50.2300:FF:000018">
    <property type="entry name" value="DNA-binding transcriptional regulator NtrC"/>
    <property type="match status" value="1"/>
</dbReference>
<sequence>MDDSPDQVLKRVLVVDDEENMCHMLSVLLTGEGYQVESAANGKEAIVCLERRSFDFVLCDIRMPEMDGLAFLGAIENLDHGATVIMMSAFGSVDTALEAMKQGAYDFISKPFKVDEVILVLKKAEERERLRRENILLKRKIVELERGAGFGAMIGKSPAMQEVFTLAQKVAEHPTTVLITGESGTGKELVAAGIHTKSGRANKPFIAVNCGSIPENLLESEFFGYKRGAFTGADRDKKGLFEEANKGTLFLDEIGELPPSMQVKLLRVLQEQEIRPVGSAQRKKIDVRILAATARDMSEEVQQGRFREDLFYRINVINIQVPPLRRRSGDIPLLCDYFIKKFKRSLNRSDIEGLSNTALQQLLAYSWPGNVRELENVLERAVILAEGQYIESENFPGNIRESRGVSAHDFLAGVISIKEGKRRVEERLIRHALELTQGNKSQAAQLLEISYPSLLSKIKEYEVVVNQENEVL</sequence>
<dbReference type="PANTHER" id="PTHR32071:SF113">
    <property type="entry name" value="ALGINATE BIOSYNTHESIS TRANSCRIPTIONAL REGULATORY PROTEIN ALGB"/>
    <property type="match status" value="1"/>
</dbReference>
<dbReference type="KEGG" id="eaj:Q3M24_16615"/>
<keyword evidence="7" id="KW-0804">Transcription</keyword>
<evidence type="ECO:0000259" key="9">
    <source>
        <dbReference type="PROSITE" id="PS50045"/>
    </source>
</evidence>
<dbReference type="PROSITE" id="PS00688">
    <property type="entry name" value="SIGMA54_INTERACT_3"/>
    <property type="match status" value="1"/>
</dbReference>
<dbReference type="CDD" id="cd00009">
    <property type="entry name" value="AAA"/>
    <property type="match status" value="1"/>
</dbReference>
<dbReference type="GO" id="GO:0006355">
    <property type="term" value="P:regulation of DNA-templated transcription"/>
    <property type="evidence" value="ECO:0007669"/>
    <property type="project" value="InterPro"/>
</dbReference>
<evidence type="ECO:0000313" key="11">
    <source>
        <dbReference type="EMBL" id="XCN71914.1"/>
    </source>
</evidence>
<evidence type="ECO:0000256" key="1">
    <source>
        <dbReference type="ARBA" id="ARBA00022553"/>
    </source>
</evidence>
<protein>
    <submittedName>
        <fullName evidence="11">Sigma-54 dependent transcriptional regulator</fullName>
    </submittedName>
</protein>
<organism evidence="11">
    <name type="scientific">Candidatus Electrothrix aestuarii</name>
    <dbReference type="NCBI Taxonomy" id="3062594"/>
    <lineage>
        <taxon>Bacteria</taxon>
        <taxon>Pseudomonadati</taxon>
        <taxon>Thermodesulfobacteriota</taxon>
        <taxon>Desulfobulbia</taxon>
        <taxon>Desulfobulbales</taxon>
        <taxon>Desulfobulbaceae</taxon>
        <taxon>Candidatus Electrothrix</taxon>
    </lineage>
</organism>
<evidence type="ECO:0000259" key="10">
    <source>
        <dbReference type="PROSITE" id="PS50110"/>
    </source>
</evidence>
<dbReference type="SUPFAM" id="SSF52540">
    <property type="entry name" value="P-loop containing nucleoside triphosphate hydrolases"/>
    <property type="match status" value="1"/>
</dbReference>
<evidence type="ECO:0000256" key="5">
    <source>
        <dbReference type="ARBA" id="ARBA00023015"/>
    </source>
</evidence>
<dbReference type="PROSITE" id="PS50045">
    <property type="entry name" value="SIGMA54_INTERACT_4"/>
    <property type="match status" value="1"/>
</dbReference>
<dbReference type="GO" id="GO:0043565">
    <property type="term" value="F:sequence-specific DNA binding"/>
    <property type="evidence" value="ECO:0007669"/>
    <property type="project" value="InterPro"/>
</dbReference>
<keyword evidence="3" id="KW-0067">ATP-binding</keyword>
<evidence type="ECO:0000256" key="2">
    <source>
        <dbReference type="ARBA" id="ARBA00022741"/>
    </source>
</evidence>
<dbReference type="InterPro" id="IPR011006">
    <property type="entry name" value="CheY-like_superfamily"/>
</dbReference>
<dbReference type="Pfam" id="PF02954">
    <property type="entry name" value="HTH_8"/>
    <property type="match status" value="1"/>
</dbReference>
<dbReference type="SMART" id="SM00448">
    <property type="entry name" value="REC"/>
    <property type="match status" value="1"/>
</dbReference>